<keyword evidence="1" id="KW-0812">Transmembrane</keyword>
<reference evidence="2 3" key="1">
    <citation type="submission" date="2018-05" db="EMBL/GenBank/DDBJ databases">
        <title>Genome sequencing and assembly of the regulated plant pathogen Lachnellula willkommii and related sister species for the development of diagnostic species identification markers.</title>
        <authorList>
            <person name="Giroux E."/>
            <person name="Bilodeau G."/>
        </authorList>
    </citation>
    <scope>NUCLEOTIDE SEQUENCE [LARGE SCALE GENOMIC DNA]</scope>
    <source>
        <strain evidence="2 3">CBS 268.59</strain>
    </source>
</reference>
<keyword evidence="1" id="KW-1133">Transmembrane helix</keyword>
<feature type="transmembrane region" description="Helical" evidence="1">
    <location>
        <begin position="38"/>
        <end position="59"/>
    </location>
</feature>
<dbReference type="AlphaFoldDB" id="A0A8T9BRJ4"/>
<accession>A0A8T9BRJ4</accession>
<gene>
    <name evidence="2" type="ORF">LSUE1_G009381</name>
</gene>
<keyword evidence="1" id="KW-0472">Membrane</keyword>
<keyword evidence="3" id="KW-1185">Reference proteome</keyword>
<evidence type="ECO:0000313" key="2">
    <source>
        <dbReference type="EMBL" id="TVY56181.1"/>
    </source>
</evidence>
<feature type="transmembrane region" description="Helical" evidence="1">
    <location>
        <begin position="79"/>
        <end position="102"/>
    </location>
</feature>
<sequence>PYDRPLPPNRQNSVQTRYMTMLLALDTIPRLHNIAASFFTWILLAGFVIFPGTFTSLQSLDTSSDSTTTTAILKSVKHIPLLVIASISSILGALGMLWLWFVHRANFVWLLNRIFLPGCLNSFAGLISTLVGVYSQQGGAWSVTARVTAIVTGACMMVMAALFGVYNWVVLGRVKGEHGREMSSWGGGHQGEGVLEKVGRKAREPALEPGSVV</sequence>
<evidence type="ECO:0000313" key="3">
    <source>
        <dbReference type="Proteomes" id="UP000469558"/>
    </source>
</evidence>
<feature type="non-terminal residue" evidence="2">
    <location>
        <position position="1"/>
    </location>
</feature>
<organism evidence="2 3">
    <name type="scientific">Lachnellula suecica</name>
    <dbReference type="NCBI Taxonomy" id="602035"/>
    <lineage>
        <taxon>Eukaryota</taxon>
        <taxon>Fungi</taxon>
        <taxon>Dikarya</taxon>
        <taxon>Ascomycota</taxon>
        <taxon>Pezizomycotina</taxon>
        <taxon>Leotiomycetes</taxon>
        <taxon>Helotiales</taxon>
        <taxon>Lachnaceae</taxon>
        <taxon>Lachnellula</taxon>
    </lineage>
</organism>
<proteinExistence type="predicted"/>
<dbReference type="Proteomes" id="UP000469558">
    <property type="component" value="Unassembled WGS sequence"/>
</dbReference>
<evidence type="ECO:0000256" key="1">
    <source>
        <dbReference type="SAM" id="Phobius"/>
    </source>
</evidence>
<feature type="transmembrane region" description="Helical" evidence="1">
    <location>
        <begin position="147"/>
        <end position="170"/>
    </location>
</feature>
<feature type="transmembrane region" description="Helical" evidence="1">
    <location>
        <begin position="114"/>
        <end position="135"/>
    </location>
</feature>
<protein>
    <submittedName>
        <fullName evidence="2">Uncharacterized protein</fullName>
    </submittedName>
</protein>
<dbReference type="EMBL" id="QGMK01002764">
    <property type="protein sequence ID" value="TVY56181.1"/>
    <property type="molecule type" value="Genomic_DNA"/>
</dbReference>
<name>A0A8T9BRJ4_9HELO</name>
<comment type="caution">
    <text evidence="2">The sequence shown here is derived from an EMBL/GenBank/DDBJ whole genome shotgun (WGS) entry which is preliminary data.</text>
</comment>
<dbReference type="OrthoDB" id="3254104at2759"/>